<keyword evidence="8" id="KW-1185">Reference proteome</keyword>
<evidence type="ECO:0000256" key="7">
    <source>
        <dbReference type="SAM" id="Phobius"/>
    </source>
</evidence>
<keyword evidence="7" id="KW-1133">Transmembrane helix</keyword>
<dbReference type="PANTHER" id="PTHR47143:SF1">
    <property type="entry name" value="ION_TRANS DOMAIN-CONTAINING PROTEIN"/>
    <property type="match status" value="1"/>
</dbReference>
<name>A0A7E4VEI1_PANRE</name>
<dbReference type="AlphaFoldDB" id="A0A7E4VEI1"/>
<evidence type="ECO:0000256" key="2">
    <source>
        <dbReference type="ARBA" id="ARBA00022737"/>
    </source>
</evidence>
<evidence type="ECO:0000313" key="8">
    <source>
        <dbReference type="Proteomes" id="UP000492821"/>
    </source>
</evidence>
<dbReference type="GO" id="GO:1902495">
    <property type="term" value="C:transmembrane transporter complex"/>
    <property type="evidence" value="ECO:0007669"/>
    <property type="project" value="TreeGrafter"/>
</dbReference>
<dbReference type="PANTHER" id="PTHR47143">
    <property type="entry name" value="TRANSIENT RECEPTOR POTENTIAL CATION CHANNEL PROTEIN PAINLESS"/>
    <property type="match status" value="1"/>
</dbReference>
<feature type="transmembrane region" description="Helical" evidence="7">
    <location>
        <begin position="164"/>
        <end position="184"/>
    </location>
</feature>
<keyword evidence="1" id="KW-0813">Transport</keyword>
<evidence type="ECO:0000256" key="1">
    <source>
        <dbReference type="ARBA" id="ARBA00022448"/>
    </source>
</evidence>
<dbReference type="WBParaSite" id="Pan_g1990.t1">
    <property type="protein sequence ID" value="Pan_g1990.t1"/>
    <property type="gene ID" value="Pan_g1990"/>
</dbReference>
<feature type="transmembrane region" description="Helical" evidence="7">
    <location>
        <begin position="318"/>
        <end position="341"/>
    </location>
</feature>
<feature type="transmembrane region" description="Helical" evidence="7">
    <location>
        <begin position="196"/>
        <end position="217"/>
    </location>
</feature>
<reference evidence="9" key="2">
    <citation type="submission" date="2020-10" db="UniProtKB">
        <authorList>
            <consortium name="WormBaseParasite"/>
        </authorList>
    </citation>
    <scope>IDENTIFICATION</scope>
</reference>
<keyword evidence="7" id="KW-0812">Transmembrane</keyword>
<keyword evidence="4" id="KW-0406">Ion transport</keyword>
<feature type="transmembrane region" description="Helical" evidence="7">
    <location>
        <begin position="277"/>
        <end position="297"/>
    </location>
</feature>
<reference evidence="8" key="1">
    <citation type="journal article" date="2013" name="Genetics">
        <title>The draft genome and transcriptome of Panagrellus redivivus are shaped by the harsh demands of a free-living lifestyle.</title>
        <authorList>
            <person name="Srinivasan J."/>
            <person name="Dillman A.R."/>
            <person name="Macchietto M.G."/>
            <person name="Heikkinen L."/>
            <person name="Lakso M."/>
            <person name="Fracchia K.M."/>
            <person name="Antoshechkin I."/>
            <person name="Mortazavi A."/>
            <person name="Wong G."/>
            <person name="Sternberg P.W."/>
        </authorList>
    </citation>
    <scope>NUCLEOTIDE SEQUENCE [LARGE SCALE GENOMIC DNA]</scope>
    <source>
        <strain evidence="8">MT8872</strain>
    </source>
</reference>
<keyword evidence="2" id="KW-0677">Repeat</keyword>
<evidence type="ECO:0000256" key="3">
    <source>
        <dbReference type="ARBA" id="ARBA00023043"/>
    </source>
</evidence>
<protein>
    <submittedName>
        <fullName evidence="9">Ion_trans domain-containing protein</fullName>
    </submittedName>
</protein>
<feature type="transmembrane region" description="Helical" evidence="7">
    <location>
        <begin position="125"/>
        <end position="144"/>
    </location>
</feature>
<sequence length="533" mass="61065">MGTVKSSFNDKSNTEAHELIDMGNGKTANLDITLTLDYCNKNTRVYDDKAKDRVIYVFNYDDKAVTYETLKFLQDKNEWDVIKHPFVFNYINEVLLNVAWFYTIHIMAYSVFLLSLYSFIRAKTIYNEMVVTVLASVFFIVMIFKAKMKVERDKRVPRSKWFYFSYSFTAFTYIGTFSFIWLPKLLQRDEYEMTEVVNMVLPIFAVVASWIQCLYVLRKSPSGLYVMMISQILKSFLRTSVIWIPTVVCFAFAFELVMKGSGIHPWAPADLTSADLAAINSTSNSFTAATMTMFLTVSKTLTMMLGEIGADDILKSGTWFASFLLLFFEIVSVILLMNLLISLAVGDVSELRANADTKLLHTKTNYCIEAMHFFDYFGFLFCNKKIEPRNVVVIGRNNKIEFNKKEDFTIDELEAPSDGSDSNQTYEITTNAEKVRLKKTPNAPLEVTIVVTSDAYLNLKKIQNNDLTENCQATMLKTNSSDILISNAQTAGISEVTANEYKKKLGGYKDNETYQMKYSRWLIGLNWRAFNKL</sequence>
<evidence type="ECO:0000256" key="6">
    <source>
        <dbReference type="ARBA" id="ARBA00023303"/>
    </source>
</evidence>
<dbReference type="GO" id="GO:0022857">
    <property type="term" value="F:transmembrane transporter activity"/>
    <property type="evidence" value="ECO:0007669"/>
    <property type="project" value="TreeGrafter"/>
</dbReference>
<evidence type="ECO:0000313" key="9">
    <source>
        <dbReference type="WBParaSite" id="Pan_g1990.t1"/>
    </source>
</evidence>
<organism evidence="8 9">
    <name type="scientific">Panagrellus redivivus</name>
    <name type="common">Microworm</name>
    <dbReference type="NCBI Taxonomy" id="6233"/>
    <lineage>
        <taxon>Eukaryota</taxon>
        <taxon>Metazoa</taxon>
        <taxon>Ecdysozoa</taxon>
        <taxon>Nematoda</taxon>
        <taxon>Chromadorea</taxon>
        <taxon>Rhabditida</taxon>
        <taxon>Tylenchina</taxon>
        <taxon>Panagrolaimomorpha</taxon>
        <taxon>Panagrolaimoidea</taxon>
        <taxon>Panagrolaimidae</taxon>
        <taxon>Panagrellus</taxon>
    </lineage>
</organism>
<proteinExistence type="predicted"/>
<feature type="transmembrane region" description="Helical" evidence="7">
    <location>
        <begin position="237"/>
        <end position="257"/>
    </location>
</feature>
<keyword evidence="3" id="KW-0040">ANK repeat</keyword>
<keyword evidence="5" id="KW-0325">Glycoprotein</keyword>
<evidence type="ECO:0000256" key="5">
    <source>
        <dbReference type="ARBA" id="ARBA00023180"/>
    </source>
</evidence>
<dbReference type="Proteomes" id="UP000492821">
    <property type="component" value="Unassembled WGS sequence"/>
</dbReference>
<evidence type="ECO:0000256" key="4">
    <source>
        <dbReference type="ARBA" id="ARBA00023065"/>
    </source>
</evidence>
<feature type="transmembrane region" description="Helical" evidence="7">
    <location>
        <begin position="94"/>
        <end position="119"/>
    </location>
</feature>
<dbReference type="InterPro" id="IPR052076">
    <property type="entry name" value="TRP_cation_channel"/>
</dbReference>
<keyword evidence="6" id="KW-0407">Ion channel</keyword>
<accession>A0A7E4VEI1</accession>
<dbReference type="GO" id="GO:0034220">
    <property type="term" value="P:monoatomic ion transmembrane transport"/>
    <property type="evidence" value="ECO:0007669"/>
    <property type="project" value="UniProtKB-KW"/>
</dbReference>
<keyword evidence="7" id="KW-0472">Membrane</keyword>